<dbReference type="PROSITE" id="PS00134">
    <property type="entry name" value="TRYPSIN_HIS"/>
    <property type="match status" value="1"/>
</dbReference>
<evidence type="ECO:0000256" key="3">
    <source>
        <dbReference type="SAM" id="SignalP"/>
    </source>
</evidence>
<dbReference type="EMBL" id="DS469971">
    <property type="protein sequence ID" value="EDO30879.1"/>
    <property type="molecule type" value="Genomic_DNA"/>
</dbReference>
<name>A7SZJ2_NEMVE</name>
<dbReference type="GO" id="GO:0006508">
    <property type="term" value="P:proteolysis"/>
    <property type="evidence" value="ECO:0007669"/>
    <property type="project" value="InterPro"/>
</dbReference>
<dbReference type="SMART" id="SM00020">
    <property type="entry name" value="Tryp_SPc"/>
    <property type="match status" value="1"/>
</dbReference>
<gene>
    <name evidence="5" type="ORF">NEMVEDRAFT_v1g219996</name>
</gene>
<proteinExistence type="inferred from homology"/>
<dbReference type="MEROPS" id="S01.A27"/>
<feature type="domain" description="Peptidase S1" evidence="4">
    <location>
        <begin position="129"/>
        <end position="338"/>
    </location>
</feature>
<evidence type="ECO:0000313" key="5">
    <source>
        <dbReference type="EMBL" id="EDO30879.1"/>
    </source>
</evidence>
<evidence type="ECO:0000256" key="1">
    <source>
        <dbReference type="ARBA" id="ARBA00007664"/>
    </source>
</evidence>
<organism evidence="5 6">
    <name type="scientific">Nematostella vectensis</name>
    <name type="common">Starlet sea anemone</name>
    <dbReference type="NCBI Taxonomy" id="45351"/>
    <lineage>
        <taxon>Eukaryota</taxon>
        <taxon>Metazoa</taxon>
        <taxon>Cnidaria</taxon>
        <taxon>Anthozoa</taxon>
        <taxon>Hexacorallia</taxon>
        <taxon>Actiniaria</taxon>
        <taxon>Edwardsiidae</taxon>
        <taxon>Nematostella</taxon>
    </lineage>
</organism>
<dbReference type="OrthoDB" id="10037376at2759"/>
<evidence type="ECO:0000259" key="4">
    <source>
        <dbReference type="SMART" id="SM00020"/>
    </source>
</evidence>
<dbReference type="InterPro" id="IPR043504">
    <property type="entry name" value="Peptidase_S1_PA_chymotrypsin"/>
</dbReference>
<dbReference type="KEGG" id="nve:5501709"/>
<dbReference type="PhylomeDB" id="A7SZJ2"/>
<dbReference type="PANTHER" id="PTHR15462:SF8">
    <property type="entry name" value="SERINE PROTEASE"/>
    <property type="match status" value="1"/>
</dbReference>
<reference evidence="5 6" key="1">
    <citation type="journal article" date="2007" name="Science">
        <title>Sea anemone genome reveals ancestral eumetazoan gene repertoire and genomic organization.</title>
        <authorList>
            <person name="Putnam N.H."/>
            <person name="Srivastava M."/>
            <person name="Hellsten U."/>
            <person name="Dirks B."/>
            <person name="Chapman J."/>
            <person name="Salamov A."/>
            <person name="Terry A."/>
            <person name="Shapiro H."/>
            <person name="Lindquist E."/>
            <person name="Kapitonov V.V."/>
            <person name="Jurka J."/>
            <person name="Genikhovich G."/>
            <person name="Grigoriev I.V."/>
            <person name="Lucas S.M."/>
            <person name="Steele R.E."/>
            <person name="Finnerty J.R."/>
            <person name="Technau U."/>
            <person name="Martindale M.Q."/>
            <person name="Rokhsar D.S."/>
        </authorList>
    </citation>
    <scope>NUCLEOTIDE SEQUENCE [LARGE SCALE GENOMIC DNA]</scope>
    <source>
        <strain evidence="6">CH2 X CH6</strain>
    </source>
</reference>
<dbReference type="InterPro" id="IPR018114">
    <property type="entry name" value="TRYPSIN_HIS"/>
</dbReference>
<dbReference type="SUPFAM" id="SSF50494">
    <property type="entry name" value="Trypsin-like serine proteases"/>
    <property type="match status" value="1"/>
</dbReference>
<accession>A7SZJ2</accession>
<sequence length="352" mass="39966">MVKKSEHFALLVSYLGLTLLIVSLEGTPNISPGSHLSATEYYRYLNQQRAIHTRGLVSRSREFSVLRNIKKLDSLKRNKRRIFWRDDRKKNDYSSYTLGTFSSSFKSNTKSISLKRKRRQIFGRDDRKEIDELSSTREPFVSSVKLWSDVMQCSGTLIGPCHVITAAHCIHNGKWFVSPLTAILVGVSNTSSTDDLDYFAVEGIYLPPEWLSGKDFSHEHDYALLKLTEATNIPYMDIKPLRLQTGTQVRMASFPSDKKYGTKWFTKCKILGDLGEGMFKHYCDAVVGSSGAGMYVSGRLAHARKPVLVGILVSFWELMKGKRPVTGANTAVRITPFLQQRVNRFRDVFNKC</sequence>
<dbReference type="AlphaFoldDB" id="A7SZJ2"/>
<dbReference type="Pfam" id="PF00089">
    <property type="entry name" value="Trypsin"/>
    <property type="match status" value="1"/>
</dbReference>
<keyword evidence="6" id="KW-1185">Reference proteome</keyword>
<dbReference type="GO" id="GO:0004252">
    <property type="term" value="F:serine-type endopeptidase activity"/>
    <property type="evidence" value="ECO:0007669"/>
    <property type="project" value="InterPro"/>
</dbReference>
<evidence type="ECO:0000256" key="2">
    <source>
        <dbReference type="ARBA" id="ARBA00022729"/>
    </source>
</evidence>
<dbReference type="PANTHER" id="PTHR15462">
    <property type="entry name" value="SERINE PROTEASE"/>
    <property type="match status" value="1"/>
</dbReference>
<protein>
    <recommendedName>
        <fullName evidence="4">Peptidase S1 domain-containing protein</fullName>
    </recommendedName>
</protein>
<dbReference type="HOGENOM" id="CLU_788239_0_0_1"/>
<dbReference type="Gene3D" id="2.40.10.10">
    <property type="entry name" value="Trypsin-like serine proteases"/>
    <property type="match status" value="2"/>
</dbReference>
<dbReference type="InterPro" id="IPR050966">
    <property type="entry name" value="Glutamyl_endopeptidase"/>
</dbReference>
<comment type="similarity">
    <text evidence="1">Belongs to the peptidase S1 family.</text>
</comment>
<evidence type="ECO:0000313" key="6">
    <source>
        <dbReference type="Proteomes" id="UP000001593"/>
    </source>
</evidence>
<dbReference type="InterPro" id="IPR001254">
    <property type="entry name" value="Trypsin_dom"/>
</dbReference>
<feature type="chain" id="PRO_5002715562" description="Peptidase S1 domain-containing protein" evidence="3">
    <location>
        <begin position="27"/>
        <end position="352"/>
    </location>
</feature>
<dbReference type="InterPro" id="IPR009003">
    <property type="entry name" value="Peptidase_S1_PA"/>
</dbReference>
<keyword evidence="2 3" id="KW-0732">Signal</keyword>
<feature type="signal peptide" evidence="3">
    <location>
        <begin position="1"/>
        <end position="26"/>
    </location>
</feature>
<dbReference type="InParanoid" id="A7SZJ2"/>
<dbReference type="Proteomes" id="UP000001593">
    <property type="component" value="Unassembled WGS sequence"/>
</dbReference>